<evidence type="ECO:0000256" key="4">
    <source>
        <dbReference type="ARBA" id="ARBA00023001"/>
    </source>
</evidence>
<keyword evidence="7 8" id="KW-0624">Polysaccharide degradation</keyword>
<dbReference type="Gene3D" id="3.20.20.80">
    <property type="entry name" value="Glycosidases"/>
    <property type="match status" value="1"/>
</dbReference>
<evidence type="ECO:0000256" key="6">
    <source>
        <dbReference type="ARBA" id="ARBA00023295"/>
    </source>
</evidence>
<feature type="region of interest" description="Disordered" evidence="9">
    <location>
        <begin position="166"/>
        <end position="198"/>
    </location>
</feature>
<evidence type="ECO:0000259" key="10">
    <source>
        <dbReference type="PROSITE" id="PS51173"/>
    </source>
</evidence>
<sequence>MTDVRLVQLPLVSRVAAIRARSRFLRGILPVHPLRKVLTLATAAVVAVAGSIVVTSQANAAAGCRVDYTVTNQWQSGFGADVKVTNLGDPITGWDLRFSFGAGQTVAQLWNGSVTQTGAAVSVRNAGWNGTIGTNGTASFGFNGSWAGSNPAPTAFTLNGVACTGSPVTPTSSPTTSPSTTPTQTPRPTPTPTPTTGPITGSAAQLVADLGKGWNLGNQLEATVNGVPSETAWGNPVVTGALLDRVKASGFSTVRIPVSYLGKIGSAPSYTVDPAWLSRIQAVVNLAYDRGLHVIINMHGDGYKSVSGAWLICDASGQDAIKAKYQKVWQQVASTFQGYGGRLILESMNENFDGQYGAPTQPCYSNINAYNQIFVDTVRRTGGNNTSRWLLVPGWNTNIDYTAGSYGFVVPSDQYRSSAIPGNEKRLMISAHYYDPWDFTGTENGTITQWGPNATNASKKSTWGQQDFMDAQLKKMHDTFVVHGYPVFIGEYGSIDKTAFDSSNNRYRADYARTLVATAKKYGAATAYWDNGYNGQYGFGLFDRSSATVTQQGIIDAIMGR</sequence>
<dbReference type="Gene3D" id="2.60.40.290">
    <property type="match status" value="1"/>
</dbReference>
<keyword evidence="5 8" id="KW-0119">Carbohydrate metabolism</keyword>
<keyword evidence="12" id="KW-1185">Reference proteome</keyword>
<accession>A0A511JLU7</accession>
<dbReference type="Pfam" id="PF00150">
    <property type="entry name" value="Cellulase"/>
    <property type="match status" value="1"/>
</dbReference>
<dbReference type="InterPro" id="IPR012291">
    <property type="entry name" value="CBM2_carb-bd_dom_sf"/>
</dbReference>
<evidence type="ECO:0000256" key="7">
    <source>
        <dbReference type="ARBA" id="ARBA00023326"/>
    </source>
</evidence>
<protein>
    <recommendedName>
        <fullName evidence="8">Endoglucanase</fullName>
        <ecNumber evidence="8">3.2.1.4</ecNumber>
    </recommendedName>
</protein>
<dbReference type="AlphaFoldDB" id="A0A511JLU7"/>
<evidence type="ECO:0000256" key="9">
    <source>
        <dbReference type="SAM" id="MobiDB-lite"/>
    </source>
</evidence>
<comment type="similarity">
    <text evidence="2 8">Belongs to the glycosyl hydrolase 5 (cellulase A) family.</text>
</comment>
<dbReference type="GO" id="GO:0008422">
    <property type="term" value="F:beta-glucosidase activity"/>
    <property type="evidence" value="ECO:0007669"/>
    <property type="project" value="TreeGrafter"/>
</dbReference>
<evidence type="ECO:0000313" key="11">
    <source>
        <dbReference type="EMBL" id="GEL98987.1"/>
    </source>
</evidence>
<dbReference type="GO" id="GO:0009986">
    <property type="term" value="C:cell surface"/>
    <property type="evidence" value="ECO:0007669"/>
    <property type="project" value="TreeGrafter"/>
</dbReference>
<proteinExistence type="inferred from homology"/>
<dbReference type="GO" id="GO:0030245">
    <property type="term" value="P:cellulose catabolic process"/>
    <property type="evidence" value="ECO:0007669"/>
    <property type="project" value="UniProtKB-KW"/>
</dbReference>
<evidence type="ECO:0000256" key="3">
    <source>
        <dbReference type="ARBA" id="ARBA00022801"/>
    </source>
</evidence>
<comment type="caution">
    <text evidence="11">The sequence shown here is derived from an EMBL/GenBank/DDBJ whole genome shotgun (WGS) entry which is preliminary data.</text>
</comment>
<dbReference type="SMART" id="SM00637">
    <property type="entry name" value="CBD_II"/>
    <property type="match status" value="1"/>
</dbReference>
<dbReference type="Proteomes" id="UP000321049">
    <property type="component" value="Unassembled WGS sequence"/>
</dbReference>
<evidence type="ECO:0000256" key="1">
    <source>
        <dbReference type="ARBA" id="ARBA00000966"/>
    </source>
</evidence>
<dbReference type="GO" id="GO:0005576">
    <property type="term" value="C:extracellular region"/>
    <property type="evidence" value="ECO:0007669"/>
    <property type="project" value="TreeGrafter"/>
</dbReference>
<dbReference type="PANTHER" id="PTHR31297">
    <property type="entry name" value="GLUCAN ENDO-1,6-BETA-GLUCOSIDASE B"/>
    <property type="match status" value="1"/>
</dbReference>
<evidence type="ECO:0000256" key="8">
    <source>
        <dbReference type="RuleBase" id="RU361153"/>
    </source>
</evidence>
<feature type="domain" description="CBM2" evidence="10">
    <location>
        <begin position="57"/>
        <end position="166"/>
    </location>
</feature>
<dbReference type="InterPro" id="IPR050386">
    <property type="entry name" value="Glycosyl_hydrolase_5"/>
</dbReference>
<feature type="compositionally biased region" description="Pro residues" evidence="9">
    <location>
        <begin position="185"/>
        <end position="195"/>
    </location>
</feature>
<dbReference type="GO" id="GO:0008810">
    <property type="term" value="F:cellulase activity"/>
    <property type="evidence" value="ECO:0007669"/>
    <property type="project" value="UniProtKB-EC"/>
</dbReference>
<dbReference type="PANTHER" id="PTHR31297:SF41">
    <property type="entry name" value="ENDOGLUCANASE, PUTATIVE (AFU_ORTHOLOGUE AFUA_5G01830)-RELATED"/>
    <property type="match status" value="1"/>
</dbReference>
<name>A0A511JLU7_9CELL</name>
<organism evidence="11 12">
    <name type="scientific">Cellulomonas terrae</name>
    <dbReference type="NCBI Taxonomy" id="311234"/>
    <lineage>
        <taxon>Bacteria</taxon>
        <taxon>Bacillati</taxon>
        <taxon>Actinomycetota</taxon>
        <taxon>Actinomycetes</taxon>
        <taxon>Micrococcales</taxon>
        <taxon>Cellulomonadaceae</taxon>
        <taxon>Cellulomonas</taxon>
    </lineage>
</organism>
<keyword evidence="6 8" id="KW-0326">Glycosidase</keyword>
<evidence type="ECO:0000313" key="12">
    <source>
        <dbReference type="Proteomes" id="UP000321049"/>
    </source>
</evidence>
<dbReference type="InterPro" id="IPR017853">
    <property type="entry name" value="GH"/>
</dbReference>
<evidence type="ECO:0000256" key="2">
    <source>
        <dbReference type="ARBA" id="ARBA00005641"/>
    </source>
</evidence>
<feature type="compositionally biased region" description="Low complexity" evidence="9">
    <location>
        <begin position="166"/>
        <end position="184"/>
    </location>
</feature>
<dbReference type="SUPFAM" id="SSF51445">
    <property type="entry name" value="(Trans)glycosidases"/>
    <property type="match status" value="1"/>
</dbReference>
<dbReference type="SUPFAM" id="SSF49384">
    <property type="entry name" value="Carbohydrate-binding domain"/>
    <property type="match status" value="1"/>
</dbReference>
<dbReference type="PROSITE" id="PS51173">
    <property type="entry name" value="CBM2"/>
    <property type="match status" value="1"/>
</dbReference>
<reference evidence="11 12" key="1">
    <citation type="submission" date="2019-07" db="EMBL/GenBank/DDBJ databases">
        <title>Whole genome shotgun sequence of Cellulomonas terrae NBRC 100819.</title>
        <authorList>
            <person name="Hosoyama A."/>
            <person name="Uohara A."/>
            <person name="Ohji S."/>
            <person name="Ichikawa N."/>
        </authorList>
    </citation>
    <scope>NUCLEOTIDE SEQUENCE [LARGE SCALE GENOMIC DNA]</scope>
    <source>
        <strain evidence="11 12">NBRC 100819</strain>
    </source>
</reference>
<comment type="catalytic activity">
    <reaction evidence="1 8">
        <text>Endohydrolysis of (1-&gt;4)-beta-D-glucosidic linkages in cellulose, lichenin and cereal beta-D-glucans.</text>
        <dbReference type="EC" id="3.2.1.4"/>
    </reaction>
</comment>
<dbReference type="InterPro" id="IPR001547">
    <property type="entry name" value="Glyco_hydro_5"/>
</dbReference>
<dbReference type="Pfam" id="PF00553">
    <property type="entry name" value="CBM_2"/>
    <property type="match status" value="1"/>
</dbReference>
<keyword evidence="4 8" id="KW-0136">Cellulose degradation</keyword>
<keyword evidence="3 8" id="KW-0378">Hydrolase</keyword>
<dbReference type="GO" id="GO:0030247">
    <property type="term" value="F:polysaccharide binding"/>
    <property type="evidence" value="ECO:0007669"/>
    <property type="project" value="UniProtKB-UniRule"/>
</dbReference>
<evidence type="ECO:0000256" key="5">
    <source>
        <dbReference type="ARBA" id="ARBA00023277"/>
    </source>
</evidence>
<dbReference type="EC" id="3.2.1.4" evidence="8"/>
<dbReference type="InterPro" id="IPR001919">
    <property type="entry name" value="CBD2"/>
</dbReference>
<gene>
    <name evidence="11" type="ORF">CTE05_25340</name>
</gene>
<dbReference type="InterPro" id="IPR008965">
    <property type="entry name" value="CBM2/CBM3_carb-bd_dom_sf"/>
</dbReference>
<dbReference type="EMBL" id="BJWH01000013">
    <property type="protein sequence ID" value="GEL98987.1"/>
    <property type="molecule type" value="Genomic_DNA"/>
</dbReference>